<evidence type="ECO:0000313" key="3">
    <source>
        <dbReference type="Proteomes" id="UP001465976"/>
    </source>
</evidence>
<feature type="coiled-coil region" evidence="1">
    <location>
        <begin position="303"/>
        <end position="330"/>
    </location>
</feature>
<gene>
    <name evidence="2" type="ORF">V5O48_017337</name>
</gene>
<dbReference type="Proteomes" id="UP001465976">
    <property type="component" value="Unassembled WGS sequence"/>
</dbReference>
<dbReference type="EMBL" id="JBAHYK010002621">
    <property type="protein sequence ID" value="KAL0564704.1"/>
    <property type="molecule type" value="Genomic_DNA"/>
</dbReference>
<comment type="caution">
    <text evidence="2">The sequence shown here is derived from an EMBL/GenBank/DDBJ whole genome shotgun (WGS) entry which is preliminary data.</text>
</comment>
<keyword evidence="1" id="KW-0175">Coiled coil</keyword>
<keyword evidence="3" id="KW-1185">Reference proteome</keyword>
<organism evidence="2 3">
    <name type="scientific">Marasmius crinis-equi</name>
    <dbReference type="NCBI Taxonomy" id="585013"/>
    <lineage>
        <taxon>Eukaryota</taxon>
        <taxon>Fungi</taxon>
        <taxon>Dikarya</taxon>
        <taxon>Basidiomycota</taxon>
        <taxon>Agaricomycotina</taxon>
        <taxon>Agaricomycetes</taxon>
        <taxon>Agaricomycetidae</taxon>
        <taxon>Agaricales</taxon>
        <taxon>Marasmiineae</taxon>
        <taxon>Marasmiaceae</taxon>
        <taxon>Marasmius</taxon>
    </lineage>
</organism>
<evidence type="ECO:0000256" key="1">
    <source>
        <dbReference type="SAM" id="Coils"/>
    </source>
</evidence>
<reference evidence="2 3" key="1">
    <citation type="submission" date="2024-02" db="EMBL/GenBank/DDBJ databases">
        <title>A draft genome for the cacao thread blight pathogen Marasmius crinis-equi.</title>
        <authorList>
            <person name="Cohen S.P."/>
            <person name="Baruah I.K."/>
            <person name="Amoako-Attah I."/>
            <person name="Bukari Y."/>
            <person name="Meinhardt L.W."/>
            <person name="Bailey B.A."/>
        </authorList>
    </citation>
    <scope>NUCLEOTIDE SEQUENCE [LARGE SCALE GENOMIC DNA]</scope>
    <source>
        <strain evidence="2 3">GH-76</strain>
    </source>
</reference>
<name>A0ABR3EP85_9AGAR</name>
<accession>A0ABR3EP85</accession>
<sequence>MPISLPEPRSFVVLSLDPVASVEHLHNPELTESCRKLECKKYVALVGMRDQPSFWSDRAYHSYIFDLVYQGLRKADEEKCITPEMSIPILPNMHHPSSRQPLQPSLPLPWADCFASHVFRTSARCRSAVLDEKPSDMHEISDDEAYRFKILMSDDSAAHGKQIRLKSAPSIAPSVDTDEGKSGAWPIESGCNIEAYFDGGSLESEEEEDDEDEFDPEIEEYTRIMAMVDREKLRRENPDGDMLVLAYEEYLRIRTELGLPSPEEKESDTASVCTRELELLETPVFRVSYDLSEVDCVNDPEDYFEELEALRRLKEQHEDAKTQQEIEKARRIDEEYFASRTQGSHQPADAPSNHQHLTLVSRLKRSLQIVRRFFCL</sequence>
<evidence type="ECO:0000313" key="2">
    <source>
        <dbReference type="EMBL" id="KAL0564704.1"/>
    </source>
</evidence>
<protein>
    <submittedName>
        <fullName evidence="2">Uncharacterized protein</fullName>
    </submittedName>
</protein>
<proteinExistence type="predicted"/>